<reference evidence="3" key="1">
    <citation type="submission" date="2016-10" db="EMBL/GenBank/DDBJ databases">
        <authorList>
            <person name="Varghese N."/>
            <person name="Submissions S."/>
        </authorList>
    </citation>
    <scope>NUCLEOTIDE SEQUENCE [LARGE SCALE GENOMIC DNA]</scope>
    <source>
        <strain evidence="3">Z-7934</strain>
    </source>
</reference>
<dbReference type="AlphaFoldDB" id="A0A1I3A6H9"/>
<dbReference type="RefSeq" id="WP_093368500.1">
    <property type="nucleotide sequence ID" value="NZ_FOQA01000001.1"/>
</dbReference>
<proteinExistence type="predicted"/>
<name>A0A1I3A6H9_9FIRM</name>
<dbReference type="InterPro" id="IPR028979">
    <property type="entry name" value="Ser_kin/Pase_Hpr-like_N_sf"/>
</dbReference>
<accession>A0A1I3A6H9</accession>
<gene>
    <name evidence="2" type="ORF">SAMN05192551_10132</name>
</gene>
<dbReference type="SUPFAM" id="SSF75138">
    <property type="entry name" value="HprK N-terminal domain-like"/>
    <property type="match status" value="1"/>
</dbReference>
<keyword evidence="3" id="KW-1185">Reference proteome</keyword>
<sequence>MTIQELQQHLNLEVIVFPENTEDRVIKDVYIGDMLSWVIGNAENDSLWITIQTNINIIAVAVMVGINCIIIAENATIDAATINRATEEEIPIFRTTLTAYHIAKRIDLGN</sequence>
<feature type="domain" description="DRTGG" evidence="1">
    <location>
        <begin position="5"/>
        <end position="107"/>
    </location>
</feature>
<organism evidence="2 3">
    <name type="scientific">Tindallia magadiensis</name>
    <dbReference type="NCBI Taxonomy" id="69895"/>
    <lineage>
        <taxon>Bacteria</taxon>
        <taxon>Bacillati</taxon>
        <taxon>Bacillota</taxon>
        <taxon>Clostridia</taxon>
        <taxon>Peptostreptococcales</taxon>
        <taxon>Tindalliaceae</taxon>
        <taxon>Tindallia</taxon>
    </lineage>
</organism>
<dbReference type="Gene3D" id="3.40.1390.20">
    <property type="entry name" value="HprK N-terminal domain-like"/>
    <property type="match status" value="1"/>
</dbReference>
<dbReference type="EMBL" id="FOQA01000001">
    <property type="protein sequence ID" value="SFH45717.1"/>
    <property type="molecule type" value="Genomic_DNA"/>
</dbReference>
<dbReference type="Pfam" id="PF07085">
    <property type="entry name" value="DRTGG"/>
    <property type="match status" value="1"/>
</dbReference>
<dbReference type="STRING" id="69895.SAMN05192551_10132"/>
<dbReference type="Proteomes" id="UP000199287">
    <property type="component" value="Unassembled WGS sequence"/>
</dbReference>
<evidence type="ECO:0000313" key="2">
    <source>
        <dbReference type="EMBL" id="SFH45717.1"/>
    </source>
</evidence>
<dbReference type="InterPro" id="IPR010766">
    <property type="entry name" value="DRTGG"/>
</dbReference>
<evidence type="ECO:0000313" key="3">
    <source>
        <dbReference type="Proteomes" id="UP000199287"/>
    </source>
</evidence>
<evidence type="ECO:0000259" key="1">
    <source>
        <dbReference type="Pfam" id="PF07085"/>
    </source>
</evidence>
<protein>
    <submittedName>
        <fullName evidence="2">DRTGG domain-containing protein</fullName>
    </submittedName>
</protein>
<dbReference type="OrthoDB" id="9800356at2"/>